<reference evidence="5" key="1">
    <citation type="submission" date="2016-06" db="UniProtKB">
        <authorList>
            <consortium name="WormBaseParasite"/>
        </authorList>
    </citation>
    <scope>IDENTIFICATION</scope>
</reference>
<protein>
    <submittedName>
        <fullName evidence="5">N6_N4_Mtase domain-containing protein</fullName>
    </submittedName>
</protein>
<dbReference type="PANTHER" id="PTHR13370">
    <property type="entry name" value="RNA METHYLASE-RELATED"/>
    <property type="match status" value="1"/>
</dbReference>
<dbReference type="EMBL" id="UZAK01033009">
    <property type="protein sequence ID" value="VDP33580.1"/>
    <property type="molecule type" value="Genomic_DNA"/>
</dbReference>
<keyword evidence="4" id="KW-1185">Reference proteome</keyword>
<dbReference type="Proteomes" id="UP000279833">
    <property type="component" value="Unassembled WGS sequence"/>
</dbReference>
<dbReference type="SUPFAM" id="SSF53335">
    <property type="entry name" value="S-adenosyl-L-methionine-dependent methyltransferases"/>
    <property type="match status" value="1"/>
</dbReference>
<dbReference type="PANTHER" id="PTHR13370:SF3">
    <property type="entry name" value="TRNA (GUANINE(10)-N2)-METHYLTRANSFERASE HOMOLOG"/>
    <property type="match status" value="1"/>
</dbReference>
<keyword evidence="2" id="KW-0808">Transferase</keyword>
<evidence type="ECO:0000313" key="5">
    <source>
        <dbReference type="WBParaSite" id="SCUD_0000899401-mRNA-1"/>
    </source>
</evidence>
<name>A0A183K1Y1_9TREM</name>
<keyword evidence="1" id="KW-0489">Methyltransferase</keyword>
<dbReference type="AlphaFoldDB" id="A0A183K1Y1"/>
<organism evidence="5">
    <name type="scientific">Schistosoma curassoni</name>
    <dbReference type="NCBI Taxonomy" id="6186"/>
    <lineage>
        <taxon>Eukaryota</taxon>
        <taxon>Metazoa</taxon>
        <taxon>Spiralia</taxon>
        <taxon>Lophotrochozoa</taxon>
        <taxon>Platyhelminthes</taxon>
        <taxon>Trematoda</taxon>
        <taxon>Digenea</taxon>
        <taxon>Strigeidida</taxon>
        <taxon>Schistosomatoidea</taxon>
        <taxon>Schistosomatidae</taxon>
        <taxon>Schistosoma</taxon>
    </lineage>
</organism>
<dbReference type="InterPro" id="IPR029063">
    <property type="entry name" value="SAM-dependent_MTases_sf"/>
</dbReference>
<gene>
    <name evidence="3" type="ORF">SCUD_LOCUS8994</name>
</gene>
<accession>A0A183K1Y1</accession>
<dbReference type="GO" id="GO:0008168">
    <property type="term" value="F:methyltransferase activity"/>
    <property type="evidence" value="ECO:0007669"/>
    <property type="project" value="UniProtKB-KW"/>
</dbReference>
<evidence type="ECO:0000313" key="3">
    <source>
        <dbReference type="EMBL" id="VDP33580.1"/>
    </source>
</evidence>
<dbReference type="STRING" id="6186.A0A183K1Y1"/>
<proteinExistence type="predicted"/>
<dbReference type="GO" id="GO:0005737">
    <property type="term" value="C:cytoplasm"/>
    <property type="evidence" value="ECO:0007669"/>
    <property type="project" value="TreeGrafter"/>
</dbReference>
<evidence type="ECO:0000256" key="2">
    <source>
        <dbReference type="ARBA" id="ARBA00022679"/>
    </source>
</evidence>
<reference evidence="3 4" key="2">
    <citation type="submission" date="2018-11" db="EMBL/GenBank/DDBJ databases">
        <authorList>
            <consortium name="Pathogen Informatics"/>
        </authorList>
    </citation>
    <scope>NUCLEOTIDE SEQUENCE [LARGE SCALE GENOMIC DNA]</scope>
    <source>
        <strain evidence="3">Dakar</strain>
        <strain evidence="4">Dakar, Senegal</strain>
    </source>
</reference>
<sequence>MDPPYPPTWLNRWTFAFCPLNFINNINTVSRTSLEVYPVNKIYKDLLDLAAYLLYPNGRLVFWIPVLRSEFIGVKSLPHHPSFRLLAACEQTLNTRNSRYMVVMVKLDTNQQLNDLSNENEDLIFPAVYAK</sequence>
<evidence type="ECO:0000313" key="4">
    <source>
        <dbReference type="Proteomes" id="UP000279833"/>
    </source>
</evidence>
<dbReference type="WBParaSite" id="SCUD_0000899401-mRNA-1">
    <property type="protein sequence ID" value="SCUD_0000899401-mRNA-1"/>
    <property type="gene ID" value="SCUD_0000899401"/>
</dbReference>
<dbReference type="GO" id="GO:0032259">
    <property type="term" value="P:methylation"/>
    <property type="evidence" value="ECO:0007669"/>
    <property type="project" value="UniProtKB-KW"/>
</dbReference>
<evidence type="ECO:0000256" key="1">
    <source>
        <dbReference type="ARBA" id="ARBA00022603"/>
    </source>
</evidence>